<dbReference type="AlphaFoldDB" id="A0A7W8NIJ7"/>
<reference evidence="1 2" key="1">
    <citation type="submission" date="2020-08" db="EMBL/GenBank/DDBJ databases">
        <title>Genomic Encyclopedia of Type Strains, Phase IV (KMG-IV): sequencing the most valuable type-strain genomes for metagenomic binning, comparative biology and taxonomic classification.</title>
        <authorList>
            <person name="Goeker M."/>
        </authorList>
    </citation>
    <scope>NUCLEOTIDE SEQUENCE [LARGE SCALE GENOMIC DNA]</scope>
    <source>
        <strain evidence="1 2">DSM 27939</strain>
    </source>
</reference>
<dbReference type="EMBL" id="JACHFL010000024">
    <property type="protein sequence ID" value="MBB5365923.1"/>
    <property type="molecule type" value="Genomic_DNA"/>
</dbReference>
<evidence type="ECO:0000313" key="1">
    <source>
        <dbReference type="EMBL" id="MBB5365923.1"/>
    </source>
</evidence>
<protein>
    <submittedName>
        <fullName evidence="1">Uncharacterized protein</fullName>
    </submittedName>
</protein>
<organism evidence="1 2">
    <name type="scientific">Deinococcus humi</name>
    <dbReference type="NCBI Taxonomy" id="662880"/>
    <lineage>
        <taxon>Bacteria</taxon>
        <taxon>Thermotogati</taxon>
        <taxon>Deinococcota</taxon>
        <taxon>Deinococci</taxon>
        <taxon>Deinococcales</taxon>
        <taxon>Deinococcaceae</taxon>
        <taxon>Deinococcus</taxon>
    </lineage>
</organism>
<dbReference type="Proteomes" id="UP000552709">
    <property type="component" value="Unassembled WGS sequence"/>
</dbReference>
<accession>A0A7W8NIJ7</accession>
<evidence type="ECO:0000313" key="2">
    <source>
        <dbReference type="Proteomes" id="UP000552709"/>
    </source>
</evidence>
<sequence>MFNGETTDDLVHELYTWGPALVQDIRSRFPASALSPLLKSKMVARQKFTGFQVYVLSGVGLRPYGYSVRYNYVPAKKVVLGALIVRAMARQYTKDGYDVELYDGYAKRGRDNILLARCNGELTVVIGRASLTMKATRVIASALREVLPEIVAIHAVVLQDDLDPLMANGKMASDIPLQVIQVPMTRITKESFEGHSPVETVS</sequence>
<comment type="caution">
    <text evidence="1">The sequence shown here is derived from an EMBL/GenBank/DDBJ whole genome shotgun (WGS) entry which is preliminary data.</text>
</comment>
<gene>
    <name evidence="1" type="ORF">HNQ08_005049</name>
</gene>
<proteinExistence type="predicted"/>
<dbReference type="RefSeq" id="WP_184137813.1">
    <property type="nucleotide sequence ID" value="NZ_JACHFL010000024.1"/>
</dbReference>
<keyword evidence="2" id="KW-1185">Reference proteome</keyword>
<name>A0A7W8NIJ7_9DEIO</name>